<evidence type="ECO:0000313" key="2">
    <source>
        <dbReference type="Proteomes" id="UP000305238"/>
    </source>
</evidence>
<organism evidence="1 2">
    <name type="scientific">Actinomadura geliboluensis</name>
    <dbReference type="NCBI Taxonomy" id="882440"/>
    <lineage>
        <taxon>Bacteria</taxon>
        <taxon>Bacillati</taxon>
        <taxon>Actinomycetota</taxon>
        <taxon>Actinomycetes</taxon>
        <taxon>Streptosporangiales</taxon>
        <taxon>Thermomonosporaceae</taxon>
        <taxon>Actinomadura</taxon>
    </lineage>
</organism>
<dbReference type="AlphaFoldDB" id="A0A5S4GLI9"/>
<keyword evidence="2" id="KW-1185">Reference proteome</keyword>
<dbReference type="GO" id="GO:0006351">
    <property type="term" value="P:DNA-templated transcription"/>
    <property type="evidence" value="ECO:0007669"/>
    <property type="project" value="TreeGrafter"/>
</dbReference>
<dbReference type="Gene3D" id="3.30.70.2650">
    <property type="match status" value="1"/>
</dbReference>
<evidence type="ECO:0008006" key="3">
    <source>
        <dbReference type="Google" id="ProtNLM"/>
    </source>
</evidence>
<sequence length="264" mass="29233">MLEPTARKLVLDLVTASPRTRFSIAALCRAGEIVGLSAPSVRMAAKRLNEEGVLERTGRGVYLPRPERLRTYPHVEHWTARDGTRVPWTGRWAAVENSATARSDRAALRHHDRALQLLGFHAWRGALHVRPDNLRGGVAGLRETLAGTGMAPGAVVFAVDELAPDTDRELRGLWDTEALTGALTRTADELTRSRDRLTTLSPEEFARESLLLGSRAIATILHDPLLPEELCDPAPHRRLVALTKTYQDTAQKVWARLLDLDDRG</sequence>
<accession>A0A5S4GLI9</accession>
<dbReference type="EMBL" id="VCKZ01000224">
    <property type="protein sequence ID" value="TMR33743.1"/>
    <property type="molecule type" value="Genomic_DNA"/>
</dbReference>
<protein>
    <recommendedName>
        <fullName evidence="3">PaaX family transcriptional regulator</fullName>
    </recommendedName>
</protein>
<gene>
    <name evidence="1" type="ORF">ETD96_26675</name>
</gene>
<reference evidence="1 2" key="1">
    <citation type="submission" date="2019-05" db="EMBL/GenBank/DDBJ databases">
        <title>Draft genome sequence of Actinomadura geliboluensis A8036.</title>
        <authorList>
            <person name="Saricaoglu S."/>
            <person name="Isik K."/>
        </authorList>
    </citation>
    <scope>NUCLEOTIDE SEQUENCE [LARGE SCALE GENOMIC DNA]</scope>
    <source>
        <strain evidence="1 2">A8036</strain>
    </source>
</reference>
<dbReference type="InterPro" id="IPR036388">
    <property type="entry name" value="WH-like_DNA-bd_sf"/>
</dbReference>
<evidence type="ECO:0000313" key="1">
    <source>
        <dbReference type="EMBL" id="TMR33743.1"/>
    </source>
</evidence>
<dbReference type="RefSeq" id="WP_138639239.1">
    <property type="nucleotide sequence ID" value="NZ_JASWDG010000222.1"/>
</dbReference>
<dbReference type="PANTHER" id="PTHR30319">
    <property type="entry name" value="PHENYLACETIC ACID REGULATOR-RELATED TRANSCRIPTIONAL REPRESSOR"/>
    <property type="match status" value="1"/>
</dbReference>
<dbReference type="Proteomes" id="UP000305238">
    <property type="component" value="Unassembled WGS sequence"/>
</dbReference>
<dbReference type="PANTHER" id="PTHR30319:SF1">
    <property type="entry name" value="TRANSCRIPTIONAL REPRESSOR PAAX"/>
    <property type="match status" value="1"/>
</dbReference>
<proteinExistence type="predicted"/>
<comment type="caution">
    <text evidence="1">The sequence shown here is derived from an EMBL/GenBank/DDBJ whole genome shotgun (WGS) entry which is preliminary data.</text>
</comment>
<dbReference type="OrthoDB" id="2270427at2"/>
<name>A0A5S4GLI9_9ACTN</name>
<dbReference type="Gene3D" id="1.10.10.10">
    <property type="entry name" value="Winged helix-like DNA-binding domain superfamily/Winged helix DNA-binding domain"/>
    <property type="match status" value="1"/>
</dbReference>